<name>A0ABV7BVZ0_9PROT</name>
<protein>
    <submittedName>
        <fullName evidence="2">DUF2306 domain-containing protein</fullName>
    </submittedName>
</protein>
<feature type="transmembrane region" description="Helical" evidence="1">
    <location>
        <begin position="12"/>
        <end position="33"/>
    </location>
</feature>
<dbReference type="InterPro" id="IPR018750">
    <property type="entry name" value="DUF2306_membrane"/>
</dbReference>
<reference evidence="3" key="1">
    <citation type="journal article" date="2019" name="Int. J. Syst. Evol. Microbiol.">
        <title>The Global Catalogue of Microorganisms (GCM) 10K type strain sequencing project: providing services to taxonomists for standard genome sequencing and annotation.</title>
        <authorList>
            <consortium name="The Broad Institute Genomics Platform"/>
            <consortium name="The Broad Institute Genome Sequencing Center for Infectious Disease"/>
            <person name="Wu L."/>
            <person name="Ma J."/>
        </authorList>
    </citation>
    <scope>NUCLEOTIDE SEQUENCE [LARGE SCALE GENOMIC DNA]</scope>
    <source>
        <strain evidence="3">CGMCC 1.16855</strain>
    </source>
</reference>
<feature type="transmembrane region" description="Helical" evidence="1">
    <location>
        <begin position="100"/>
        <end position="127"/>
    </location>
</feature>
<feature type="transmembrane region" description="Helical" evidence="1">
    <location>
        <begin position="69"/>
        <end position="88"/>
    </location>
</feature>
<dbReference type="Pfam" id="PF10067">
    <property type="entry name" value="DUF2306"/>
    <property type="match status" value="1"/>
</dbReference>
<organism evidence="2 3">
    <name type="scientific">Falsiroseomonas tokyonensis</name>
    <dbReference type="NCBI Taxonomy" id="430521"/>
    <lineage>
        <taxon>Bacteria</taxon>
        <taxon>Pseudomonadati</taxon>
        <taxon>Pseudomonadota</taxon>
        <taxon>Alphaproteobacteria</taxon>
        <taxon>Acetobacterales</taxon>
        <taxon>Roseomonadaceae</taxon>
        <taxon>Falsiroseomonas</taxon>
    </lineage>
</organism>
<feature type="transmembrane region" description="Helical" evidence="1">
    <location>
        <begin position="45"/>
        <end position="63"/>
    </location>
</feature>
<accession>A0ABV7BVZ0</accession>
<gene>
    <name evidence="2" type="ORF">ACFOD3_16575</name>
</gene>
<keyword evidence="1" id="KW-0472">Membrane</keyword>
<dbReference type="Proteomes" id="UP001595420">
    <property type="component" value="Unassembled WGS sequence"/>
</dbReference>
<evidence type="ECO:0000313" key="3">
    <source>
        <dbReference type="Proteomes" id="UP001595420"/>
    </source>
</evidence>
<keyword evidence="1" id="KW-1133">Transmembrane helix</keyword>
<proteinExistence type="predicted"/>
<keyword evidence="1" id="KW-0812">Transmembrane</keyword>
<evidence type="ECO:0000313" key="2">
    <source>
        <dbReference type="EMBL" id="MFC3001523.1"/>
    </source>
</evidence>
<comment type="caution">
    <text evidence="2">The sequence shown here is derived from an EMBL/GenBank/DDBJ whole genome shotgun (WGS) entry which is preliminary data.</text>
</comment>
<dbReference type="EMBL" id="JBHRSB010000004">
    <property type="protein sequence ID" value="MFC3001523.1"/>
    <property type="molecule type" value="Genomic_DNA"/>
</dbReference>
<sequence length="129" mass="13647">MTLAPLLSAAPVIQLHAFAALGALALGGIQLLAPKGGGRHRAMGWVWVALMAVVALSSFWIATRGHLSWIHLISGWVLLLLPIAVLAARRGRIRSHRRAMASLFLGGLIIAGGFTLLPGRIMGAVVFGW</sequence>
<keyword evidence="3" id="KW-1185">Reference proteome</keyword>
<evidence type="ECO:0000256" key="1">
    <source>
        <dbReference type="SAM" id="Phobius"/>
    </source>
</evidence>
<dbReference type="RefSeq" id="WP_216837578.1">
    <property type="nucleotide sequence ID" value="NZ_JAFNJS010000004.1"/>
</dbReference>